<feature type="compositionally biased region" description="Basic and acidic residues" evidence="1">
    <location>
        <begin position="60"/>
        <end position="77"/>
    </location>
</feature>
<evidence type="ECO:0000256" key="1">
    <source>
        <dbReference type="SAM" id="MobiDB-lite"/>
    </source>
</evidence>
<feature type="region of interest" description="Disordered" evidence="1">
    <location>
        <begin position="1"/>
        <end position="82"/>
    </location>
</feature>
<dbReference type="EMBL" id="KN817791">
    <property type="protein sequence ID" value="KJA13078.1"/>
    <property type="molecule type" value="Genomic_DNA"/>
</dbReference>
<accession>A0A0D2LQJ0</accession>
<feature type="region of interest" description="Disordered" evidence="1">
    <location>
        <begin position="272"/>
        <end position="377"/>
    </location>
</feature>
<keyword evidence="3" id="KW-1185">Reference proteome</keyword>
<dbReference type="OrthoDB" id="4230923at2759"/>
<feature type="compositionally biased region" description="Basic residues" evidence="1">
    <location>
        <begin position="347"/>
        <end position="358"/>
    </location>
</feature>
<gene>
    <name evidence="2" type="ORF">HYPSUDRAFT_209846</name>
</gene>
<organism evidence="2 3">
    <name type="scientific">Hypholoma sublateritium (strain FD-334 SS-4)</name>
    <dbReference type="NCBI Taxonomy" id="945553"/>
    <lineage>
        <taxon>Eukaryota</taxon>
        <taxon>Fungi</taxon>
        <taxon>Dikarya</taxon>
        <taxon>Basidiomycota</taxon>
        <taxon>Agaricomycotina</taxon>
        <taxon>Agaricomycetes</taxon>
        <taxon>Agaricomycetidae</taxon>
        <taxon>Agaricales</taxon>
        <taxon>Agaricineae</taxon>
        <taxon>Strophariaceae</taxon>
        <taxon>Hypholoma</taxon>
    </lineage>
</organism>
<name>A0A0D2LQJ0_HYPSF</name>
<feature type="compositionally biased region" description="Polar residues" evidence="1">
    <location>
        <begin position="282"/>
        <end position="294"/>
    </location>
</feature>
<dbReference type="STRING" id="945553.A0A0D2LQJ0"/>
<feature type="compositionally biased region" description="Basic and acidic residues" evidence="1">
    <location>
        <begin position="13"/>
        <end position="46"/>
    </location>
</feature>
<dbReference type="AlphaFoldDB" id="A0A0D2LQJ0"/>
<protein>
    <recommendedName>
        <fullName evidence="4">CCHC-type domain-containing protein</fullName>
    </recommendedName>
</protein>
<evidence type="ECO:0008006" key="4">
    <source>
        <dbReference type="Google" id="ProtNLM"/>
    </source>
</evidence>
<feature type="compositionally biased region" description="Polar residues" evidence="1">
    <location>
        <begin position="359"/>
        <end position="371"/>
    </location>
</feature>
<evidence type="ECO:0000313" key="3">
    <source>
        <dbReference type="Proteomes" id="UP000054270"/>
    </source>
</evidence>
<evidence type="ECO:0000313" key="2">
    <source>
        <dbReference type="EMBL" id="KJA13078.1"/>
    </source>
</evidence>
<reference evidence="3" key="1">
    <citation type="submission" date="2014-04" db="EMBL/GenBank/DDBJ databases">
        <title>Evolutionary Origins and Diversification of the Mycorrhizal Mutualists.</title>
        <authorList>
            <consortium name="DOE Joint Genome Institute"/>
            <consortium name="Mycorrhizal Genomics Consortium"/>
            <person name="Kohler A."/>
            <person name="Kuo A."/>
            <person name="Nagy L.G."/>
            <person name="Floudas D."/>
            <person name="Copeland A."/>
            <person name="Barry K.W."/>
            <person name="Cichocki N."/>
            <person name="Veneault-Fourrey C."/>
            <person name="LaButti K."/>
            <person name="Lindquist E.A."/>
            <person name="Lipzen A."/>
            <person name="Lundell T."/>
            <person name="Morin E."/>
            <person name="Murat C."/>
            <person name="Riley R."/>
            <person name="Ohm R."/>
            <person name="Sun H."/>
            <person name="Tunlid A."/>
            <person name="Henrissat B."/>
            <person name="Grigoriev I.V."/>
            <person name="Hibbett D.S."/>
            <person name="Martin F."/>
        </authorList>
    </citation>
    <scope>NUCLEOTIDE SEQUENCE [LARGE SCALE GENOMIC DNA]</scope>
    <source>
        <strain evidence="3">FD-334 SS-4</strain>
    </source>
</reference>
<dbReference type="Gene3D" id="4.10.60.10">
    <property type="entry name" value="Zinc finger, CCHC-type"/>
    <property type="match status" value="1"/>
</dbReference>
<feature type="compositionally biased region" description="Basic and acidic residues" evidence="1">
    <location>
        <begin position="272"/>
        <end position="281"/>
    </location>
</feature>
<proteinExistence type="predicted"/>
<sequence>MTEVIDNANQKLQQEDEKRKKEIAEADRQRQEIDKTREEVLEKLKEAAQPPQGPTQTSKTESDIRREQDINAREAKRGRNATPEEVLTKVNEAWKAIPDVVVAEDDEYDSYDKPEGIKFVTARLLSNGGVILEINTFYGTHFLKHPAVRRHFQKTLGKDVSIKDRQYSILVEFLPITLQQRLADMATIIEEDNFYTKGDIHQIRWMRDPENSWRKDQQYAHAVLNTRDRNRANDIIEHGIVIAGKRYKARKLEDDPKRCYKCQLIEPGHRAADCPNEEERNGATTRQRTNNKANTAPRRLLQTHTRATVHTTYTNAEPTTTKPNDNQQANTNCDNEKISIQGEIDKRKKHNTKNRPGTRTKQDITDTTSDTVCMGKR</sequence>
<feature type="compositionally biased region" description="Low complexity" evidence="1">
    <location>
        <begin position="303"/>
        <end position="314"/>
    </location>
</feature>
<feature type="compositionally biased region" description="Polar residues" evidence="1">
    <location>
        <begin position="315"/>
        <end position="333"/>
    </location>
</feature>
<dbReference type="Proteomes" id="UP000054270">
    <property type="component" value="Unassembled WGS sequence"/>
</dbReference>